<dbReference type="EMBL" id="JAVRRJ010000008">
    <property type="protein sequence ID" value="KAK5082104.1"/>
    <property type="molecule type" value="Genomic_DNA"/>
</dbReference>
<evidence type="ECO:0008006" key="5">
    <source>
        <dbReference type="Google" id="ProtNLM"/>
    </source>
</evidence>
<accession>A0AAN7YDT2</accession>
<sequence>MAPAHIQVQKVQVNHDHHSTEEEDPPFATYISEYPTTQQRKPYYPPTNSRYHDLGTARVNIAPDADHPNGTTENNYAAKNSHRTVLQQHCDYWDTDHDNIIWPQDTYLGCRRFGWSPPLALIATLLINGNLSYPTCPGFLPDPFFRIYLDKIHKDKHGSDSMTYDNEGRFKPQNFEDIFSKYDRGNKGGLTVGDLLHFHMGQRMVFDFFGWSATFLEWLATYLVIWPEDGIMRKEDVRAVFDGSIFYRKAEETKARKRQTGWPKVIGVKWD</sequence>
<reference evidence="3 4" key="1">
    <citation type="submission" date="2023-08" db="EMBL/GenBank/DDBJ databases">
        <title>Black Yeasts Isolated from many extreme environments.</title>
        <authorList>
            <person name="Coleine C."/>
            <person name="Stajich J.E."/>
            <person name="Selbmann L."/>
        </authorList>
    </citation>
    <scope>NUCLEOTIDE SEQUENCE [LARGE SCALE GENOMIC DNA]</scope>
    <source>
        <strain evidence="3 4">CCFEE 5910</strain>
    </source>
</reference>
<evidence type="ECO:0000256" key="2">
    <source>
        <dbReference type="SAM" id="MobiDB-lite"/>
    </source>
</evidence>
<evidence type="ECO:0000256" key="1">
    <source>
        <dbReference type="ARBA" id="ARBA00006765"/>
    </source>
</evidence>
<dbReference type="PANTHER" id="PTHR31495:SF0">
    <property type="entry name" value="BINDING PROTEIN CALEOSIN, PUTATIVE (AFU_ORTHOLOGUE AFUA_5G13750)-RELATED"/>
    <property type="match status" value="1"/>
</dbReference>
<comment type="similarity">
    <text evidence="1">Belongs to the caleosin family.</text>
</comment>
<evidence type="ECO:0000313" key="4">
    <source>
        <dbReference type="Proteomes" id="UP001309876"/>
    </source>
</evidence>
<protein>
    <recommendedName>
        <fullName evidence="5">Caleosin</fullName>
    </recommendedName>
</protein>
<comment type="caution">
    <text evidence="3">The sequence shown here is derived from an EMBL/GenBank/DDBJ whole genome shotgun (WGS) entry which is preliminary data.</text>
</comment>
<dbReference type="Proteomes" id="UP001309876">
    <property type="component" value="Unassembled WGS sequence"/>
</dbReference>
<keyword evidence="4" id="KW-1185">Reference proteome</keyword>
<name>A0AAN7YDT2_9EURO</name>
<evidence type="ECO:0000313" key="3">
    <source>
        <dbReference type="EMBL" id="KAK5082104.1"/>
    </source>
</evidence>
<organism evidence="3 4">
    <name type="scientific">Lithohypha guttulata</name>
    <dbReference type="NCBI Taxonomy" id="1690604"/>
    <lineage>
        <taxon>Eukaryota</taxon>
        <taxon>Fungi</taxon>
        <taxon>Dikarya</taxon>
        <taxon>Ascomycota</taxon>
        <taxon>Pezizomycotina</taxon>
        <taxon>Eurotiomycetes</taxon>
        <taxon>Chaetothyriomycetidae</taxon>
        <taxon>Chaetothyriales</taxon>
        <taxon>Trichomeriaceae</taxon>
        <taxon>Lithohypha</taxon>
    </lineage>
</organism>
<dbReference type="Pfam" id="PF05042">
    <property type="entry name" value="Caleosin"/>
    <property type="match status" value="1"/>
</dbReference>
<gene>
    <name evidence="3" type="ORF">LTR05_007246</name>
</gene>
<dbReference type="GO" id="GO:0004497">
    <property type="term" value="F:monooxygenase activity"/>
    <property type="evidence" value="ECO:0007669"/>
    <property type="project" value="TreeGrafter"/>
</dbReference>
<proteinExistence type="inferred from homology"/>
<dbReference type="InterPro" id="IPR011992">
    <property type="entry name" value="EF-hand-dom_pair"/>
</dbReference>
<feature type="region of interest" description="Disordered" evidence="2">
    <location>
        <begin position="1"/>
        <end position="25"/>
    </location>
</feature>
<dbReference type="InterPro" id="IPR007736">
    <property type="entry name" value="Caleosin-related"/>
</dbReference>
<dbReference type="GO" id="GO:0005509">
    <property type="term" value="F:calcium ion binding"/>
    <property type="evidence" value="ECO:0007669"/>
    <property type="project" value="TreeGrafter"/>
</dbReference>
<dbReference type="AlphaFoldDB" id="A0AAN7YDT2"/>
<dbReference type="PANTHER" id="PTHR31495">
    <property type="entry name" value="PEROXYGENASE 3-RELATED"/>
    <property type="match status" value="1"/>
</dbReference>
<dbReference type="SUPFAM" id="SSF47473">
    <property type="entry name" value="EF-hand"/>
    <property type="match status" value="1"/>
</dbReference>